<accession>A0A3A8ABD5</accession>
<feature type="transmembrane region" description="Helical" evidence="1">
    <location>
        <begin position="12"/>
        <end position="32"/>
    </location>
</feature>
<name>A0A3A8ABD5_9HYPH</name>
<keyword evidence="1" id="KW-0472">Membrane</keyword>
<feature type="transmembrane region" description="Helical" evidence="1">
    <location>
        <begin position="71"/>
        <end position="88"/>
    </location>
</feature>
<feature type="transmembrane region" description="Helical" evidence="1">
    <location>
        <begin position="39"/>
        <end position="59"/>
    </location>
</feature>
<evidence type="ECO:0008006" key="4">
    <source>
        <dbReference type="Google" id="ProtNLM"/>
    </source>
</evidence>
<sequence length="97" mass="9866">MLTDLDTTTLMIAALAIGAAGFFTGLAMDGVMQEDGFGVVGNMAILVAGALIGVHFGSTVRLPIDAMAADAVRGVTGGFVCLTLLALIKNMLGRFGF</sequence>
<keyword evidence="1" id="KW-0812">Transmembrane</keyword>
<comment type="caution">
    <text evidence="2">The sequence shown here is derived from an EMBL/GenBank/DDBJ whole genome shotgun (WGS) entry which is preliminary data.</text>
</comment>
<evidence type="ECO:0000313" key="2">
    <source>
        <dbReference type="EMBL" id="RKF07622.1"/>
    </source>
</evidence>
<evidence type="ECO:0000256" key="1">
    <source>
        <dbReference type="SAM" id="Phobius"/>
    </source>
</evidence>
<protein>
    <recommendedName>
        <fullName evidence="4">GlsB/YeaQ/YmgE family stress response membrane protein</fullName>
    </recommendedName>
</protein>
<proteinExistence type="predicted"/>
<dbReference type="Proteomes" id="UP000246132">
    <property type="component" value="Unassembled WGS sequence"/>
</dbReference>
<dbReference type="AlphaFoldDB" id="A0A3A8ABD5"/>
<organism evidence="2 3">
    <name type="scientific">Oceaniradius stylonematis</name>
    <dbReference type="NCBI Taxonomy" id="2184161"/>
    <lineage>
        <taxon>Bacteria</taxon>
        <taxon>Pseudomonadati</taxon>
        <taxon>Pseudomonadota</taxon>
        <taxon>Alphaproteobacteria</taxon>
        <taxon>Hyphomicrobiales</taxon>
        <taxon>Ahrensiaceae</taxon>
        <taxon>Oceaniradius</taxon>
    </lineage>
</organism>
<keyword evidence="1" id="KW-1133">Transmembrane helix</keyword>
<keyword evidence="3" id="KW-1185">Reference proteome</keyword>
<dbReference type="RefSeq" id="WP_109765578.1">
    <property type="nucleotide sequence ID" value="NZ_QFWV02000004.1"/>
</dbReference>
<dbReference type="EMBL" id="QFWV02000004">
    <property type="protein sequence ID" value="RKF07622.1"/>
    <property type="molecule type" value="Genomic_DNA"/>
</dbReference>
<gene>
    <name evidence="2" type="ORF">DEM25_007560</name>
</gene>
<reference evidence="2 3" key="1">
    <citation type="journal article" date="2018" name="Int. J. Syst. Bacteriol.">
        <title>Oceaniradius stylonemae gen. nov., sp. nov., isolated from a red alga, Stylonema cornu-cervi.</title>
        <authorList>
            <person name="Jeong S."/>
        </authorList>
    </citation>
    <scope>NUCLEOTIDE SEQUENCE [LARGE SCALE GENOMIC DNA]</scope>
    <source>
        <strain evidence="2 3">StC1</strain>
    </source>
</reference>
<evidence type="ECO:0000313" key="3">
    <source>
        <dbReference type="Proteomes" id="UP000246132"/>
    </source>
</evidence>
<dbReference type="OrthoDB" id="8115507at2"/>